<comment type="caution">
    <text evidence="2">The sequence shown here is derived from an EMBL/GenBank/DDBJ whole genome shotgun (WGS) entry which is preliminary data.</text>
</comment>
<evidence type="ECO:0000313" key="3">
    <source>
        <dbReference type="Proteomes" id="UP000321157"/>
    </source>
</evidence>
<sequence>MVVLLVAFALAAMFTKSGNSPSDVQTAQQASSSHEKDPASVSSESDREGVVRIPLDKTLDEAKAEGLYSESNSGSASVDRTHRNSEKTSNQENTSSSDGQTGQSTESATVEQAAAAGQGLDANVISQLRSHGIREGDLAKIDRMVAEGVDPKEIAQSLRKNGNPNLAAVMDQVSRKPKKEDKPKKEEKAKKQEKEQKANGDDDQQQDNTENDDD</sequence>
<feature type="region of interest" description="Disordered" evidence="1">
    <location>
        <begin position="17"/>
        <end position="115"/>
    </location>
</feature>
<protein>
    <submittedName>
        <fullName evidence="2">Uncharacterized protein</fullName>
    </submittedName>
</protein>
<feature type="compositionally biased region" description="Low complexity" evidence="1">
    <location>
        <begin position="94"/>
        <end position="107"/>
    </location>
</feature>
<dbReference type="Proteomes" id="UP000321157">
    <property type="component" value="Unassembled WGS sequence"/>
</dbReference>
<feature type="compositionally biased region" description="Basic and acidic residues" evidence="1">
    <location>
        <begin position="178"/>
        <end position="200"/>
    </location>
</feature>
<proteinExistence type="predicted"/>
<dbReference type="EMBL" id="BJXX01000011">
    <property type="protein sequence ID" value="GEN32651.1"/>
    <property type="molecule type" value="Genomic_DNA"/>
</dbReference>
<evidence type="ECO:0000256" key="1">
    <source>
        <dbReference type="SAM" id="MobiDB-lite"/>
    </source>
</evidence>
<keyword evidence="3" id="KW-1185">Reference proteome</keyword>
<name>A0A511V3J2_9BACL</name>
<feature type="compositionally biased region" description="Polar residues" evidence="1">
    <location>
        <begin position="17"/>
        <end position="32"/>
    </location>
</feature>
<dbReference type="AlphaFoldDB" id="A0A511V3J2"/>
<evidence type="ECO:0000313" key="2">
    <source>
        <dbReference type="EMBL" id="GEN32651.1"/>
    </source>
</evidence>
<gene>
    <name evidence="2" type="ORF">ADA01nite_01110</name>
</gene>
<feature type="compositionally biased region" description="Polar residues" evidence="1">
    <location>
        <begin position="69"/>
        <end position="78"/>
    </location>
</feature>
<organism evidence="2 3">
    <name type="scientific">Aneurinibacillus danicus</name>
    <dbReference type="NCBI Taxonomy" id="267746"/>
    <lineage>
        <taxon>Bacteria</taxon>
        <taxon>Bacillati</taxon>
        <taxon>Bacillota</taxon>
        <taxon>Bacilli</taxon>
        <taxon>Bacillales</taxon>
        <taxon>Paenibacillaceae</taxon>
        <taxon>Aneurinibacillus group</taxon>
        <taxon>Aneurinibacillus</taxon>
    </lineage>
</organism>
<feature type="compositionally biased region" description="Acidic residues" evidence="1">
    <location>
        <begin position="201"/>
        <end position="214"/>
    </location>
</feature>
<feature type="region of interest" description="Disordered" evidence="1">
    <location>
        <begin position="157"/>
        <end position="214"/>
    </location>
</feature>
<accession>A0A511V3J2</accession>
<reference evidence="2 3" key="1">
    <citation type="submission" date="2019-07" db="EMBL/GenBank/DDBJ databases">
        <title>Whole genome shotgun sequence of Aneurinibacillus danicus NBRC 102444.</title>
        <authorList>
            <person name="Hosoyama A."/>
            <person name="Uohara A."/>
            <person name="Ohji S."/>
            <person name="Ichikawa N."/>
        </authorList>
    </citation>
    <scope>NUCLEOTIDE SEQUENCE [LARGE SCALE GENOMIC DNA]</scope>
    <source>
        <strain evidence="2 3">NBRC 102444</strain>
    </source>
</reference>
<feature type="compositionally biased region" description="Basic and acidic residues" evidence="1">
    <location>
        <begin position="33"/>
        <end position="64"/>
    </location>
</feature>